<dbReference type="PANTHER" id="PTHR21666">
    <property type="entry name" value="PEPTIDASE-RELATED"/>
    <property type="match status" value="1"/>
</dbReference>
<dbReference type="Proteomes" id="UP001597371">
    <property type="component" value="Unassembled WGS sequence"/>
</dbReference>
<keyword evidence="4" id="KW-0378">Hydrolase</keyword>
<evidence type="ECO:0000256" key="2">
    <source>
        <dbReference type="SAM" id="Phobius"/>
    </source>
</evidence>
<dbReference type="SUPFAM" id="SSF51261">
    <property type="entry name" value="Duplicated hybrid motif"/>
    <property type="match status" value="1"/>
</dbReference>
<evidence type="ECO:0000256" key="1">
    <source>
        <dbReference type="ARBA" id="ARBA00022729"/>
    </source>
</evidence>
<dbReference type="EMBL" id="JBHUIJ010000012">
    <property type="protein sequence ID" value="MFD2237722.1"/>
    <property type="molecule type" value="Genomic_DNA"/>
</dbReference>
<dbReference type="EC" id="3.4.24.-" evidence="4"/>
<sequence length="412" mass="43550">MTNSAPASSIFPSRRTPHTIILARGDKVRHWTVRPWVLFAAAGGLASLVAACVASTALFLMSDDIASAFRAREARTVSAYEERVAHLRGQLDTLASRQHSERETLAAKVDRLILRQDIIAARYSALEPVLEDAREVGLVPASVALPTARPEARHLAYAPENEAVDSIFGSFDLKADGSGHPVEALESDVLPLLRRTIEGVEEQQASQLGELLEAAEGRVARIGRVLGALGLGKPAEEPGMGGPYIPAPGETFADDLDRLSATLGQLRHLRSLAETTPVAAPIEGGVRSSGFGVRRDPFLNRRALHAGVDFAVASGTPVHAAAAGTVTRAGRAGAYGILVEIDHGNGHTTRYAHLSSIDVAVGDDVRPGQMLARSGSTGRSTGPHLHYEVRVEGEAVNPSPYLKAGRSLAGVL</sequence>
<dbReference type="InterPro" id="IPR050570">
    <property type="entry name" value="Cell_wall_metabolism_enzyme"/>
</dbReference>
<comment type="caution">
    <text evidence="4">The sequence shown here is derived from an EMBL/GenBank/DDBJ whole genome shotgun (WGS) entry which is preliminary data.</text>
</comment>
<evidence type="ECO:0000313" key="4">
    <source>
        <dbReference type="EMBL" id="MFD2237722.1"/>
    </source>
</evidence>
<keyword evidence="2" id="KW-0812">Transmembrane</keyword>
<dbReference type="InterPro" id="IPR011055">
    <property type="entry name" value="Dup_hybrid_motif"/>
</dbReference>
<feature type="transmembrane region" description="Helical" evidence="2">
    <location>
        <begin position="36"/>
        <end position="60"/>
    </location>
</feature>
<dbReference type="Pfam" id="PF01551">
    <property type="entry name" value="Peptidase_M23"/>
    <property type="match status" value="1"/>
</dbReference>
<accession>A0ABW5CP09</accession>
<evidence type="ECO:0000259" key="3">
    <source>
        <dbReference type="Pfam" id="PF01551"/>
    </source>
</evidence>
<dbReference type="PANTHER" id="PTHR21666:SF289">
    <property type="entry name" value="L-ALA--D-GLU ENDOPEPTIDASE"/>
    <property type="match status" value="1"/>
</dbReference>
<name>A0ABW5CP09_9HYPH</name>
<feature type="domain" description="M23ase beta-sheet core" evidence="3">
    <location>
        <begin position="304"/>
        <end position="398"/>
    </location>
</feature>
<gene>
    <name evidence="4" type="ORF">ACFSKQ_09635</name>
</gene>
<dbReference type="GO" id="GO:0016787">
    <property type="term" value="F:hydrolase activity"/>
    <property type="evidence" value="ECO:0007669"/>
    <property type="project" value="UniProtKB-KW"/>
</dbReference>
<keyword evidence="2" id="KW-0472">Membrane</keyword>
<keyword evidence="1" id="KW-0732">Signal</keyword>
<keyword evidence="2" id="KW-1133">Transmembrane helix</keyword>
<keyword evidence="5" id="KW-1185">Reference proteome</keyword>
<dbReference type="InterPro" id="IPR016047">
    <property type="entry name" value="M23ase_b-sheet_dom"/>
</dbReference>
<proteinExistence type="predicted"/>
<organism evidence="4 5">
    <name type="scientific">Aureimonas populi</name>
    <dbReference type="NCBI Taxonomy" id="1701758"/>
    <lineage>
        <taxon>Bacteria</taxon>
        <taxon>Pseudomonadati</taxon>
        <taxon>Pseudomonadota</taxon>
        <taxon>Alphaproteobacteria</taxon>
        <taxon>Hyphomicrobiales</taxon>
        <taxon>Aurantimonadaceae</taxon>
        <taxon>Aureimonas</taxon>
    </lineage>
</organism>
<dbReference type="Gene3D" id="2.70.70.10">
    <property type="entry name" value="Glucose Permease (Domain IIA)"/>
    <property type="match status" value="1"/>
</dbReference>
<dbReference type="CDD" id="cd12797">
    <property type="entry name" value="M23_peptidase"/>
    <property type="match status" value="1"/>
</dbReference>
<dbReference type="RefSeq" id="WP_209736420.1">
    <property type="nucleotide sequence ID" value="NZ_CP072611.1"/>
</dbReference>
<protein>
    <submittedName>
        <fullName evidence="4">M23 family metallopeptidase</fullName>
        <ecNumber evidence="4">3.4.24.-</ecNumber>
    </submittedName>
</protein>
<evidence type="ECO:0000313" key="5">
    <source>
        <dbReference type="Proteomes" id="UP001597371"/>
    </source>
</evidence>
<reference evidence="5" key="1">
    <citation type="journal article" date="2019" name="Int. J. Syst. Evol. Microbiol.">
        <title>The Global Catalogue of Microorganisms (GCM) 10K type strain sequencing project: providing services to taxonomists for standard genome sequencing and annotation.</title>
        <authorList>
            <consortium name="The Broad Institute Genomics Platform"/>
            <consortium name="The Broad Institute Genome Sequencing Center for Infectious Disease"/>
            <person name="Wu L."/>
            <person name="Ma J."/>
        </authorList>
    </citation>
    <scope>NUCLEOTIDE SEQUENCE [LARGE SCALE GENOMIC DNA]</scope>
    <source>
        <strain evidence="5">ZS-35-S2</strain>
    </source>
</reference>